<dbReference type="Proteomes" id="UP000436088">
    <property type="component" value="Unassembled WGS sequence"/>
</dbReference>
<proteinExistence type="predicted"/>
<reference evidence="1" key="1">
    <citation type="submission" date="2019-09" db="EMBL/GenBank/DDBJ databases">
        <title>Draft genome information of white flower Hibiscus syriacus.</title>
        <authorList>
            <person name="Kim Y.-M."/>
        </authorList>
    </citation>
    <scope>NUCLEOTIDE SEQUENCE [LARGE SCALE GENOMIC DNA]</scope>
    <source>
        <strain evidence="1">YM2019G1</strain>
    </source>
</reference>
<evidence type="ECO:0000313" key="1">
    <source>
        <dbReference type="EMBL" id="KAE8731535.1"/>
    </source>
</evidence>
<dbReference type="AlphaFoldDB" id="A0A6A3CPV0"/>
<accession>A0A6A3CPV0</accession>
<evidence type="ECO:0000313" key="2">
    <source>
        <dbReference type="Proteomes" id="UP000436088"/>
    </source>
</evidence>
<organism evidence="1 2">
    <name type="scientific">Hibiscus syriacus</name>
    <name type="common">Rose of Sharon</name>
    <dbReference type="NCBI Taxonomy" id="106335"/>
    <lineage>
        <taxon>Eukaryota</taxon>
        <taxon>Viridiplantae</taxon>
        <taxon>Streptophyta</taxon>
        <taxon>Embryophyta</taxon>
        <taxon>Tracheophyta</taxon>
        <taxon>Spermatophyta</taxon>
        <taxon>Magnoliopsida</taxon>
        <taxon>eudicotyledons</taxon>
        <taxon>Gunneridae</taxon>
        <taxon>Pentapetalae</taxon>
        <taxon>rosids</taxon>
        <taxon>malvids</taxon>
        <taxon>Malvales</taxon>
        <taxon>Malvaceae</taxon>
        <taxon>Malvoideae</taxon>
        <taxon>Hibiscus</taxon>
    </lineage>
</organism>
<comment type="caution">
    <text evidence="1">The sequence shown here is derived from an EMBL/GenBank/DDBJ whole genome shotgun (WGS) entry which is preliminary data.</text>
</comment>
<protein>
    <submittedName>
        <fullName evidence="1">Uncharacterized protein</fullName>
    </submittedName>
</protein>
<keyword evidence="2" id="KW-1185">Reference proteome</keyword>
<gene>
    <name evidence="1" type="ORF">F3Y22_tig00002799pilonHSYRG00090</name>
</gene>
<name>A0A6A3CPV0_HIBSY</name>
<sequence length="54" mass="6022">MKFFRCIIHGHGGYHSVHRWIIPVDSRKLVVGWQSLGEDGPVNQAPSSGLPKEP</sequence>
<dbReference type="EMBL" id="VEPZ02000194">
    <property type="protein sequence ID" value="KAE8731535.1"/>
    <property type="molecule type" value="Genomic_DNA"/>
</dbReference>